<dbReference type="EMBL" id="MBUA01000012">
    <property type="protein sequence ID" value="MBC6491410.1"/>
    <property type="molecule type" value="Genomic_DNA"/>
</dbReference>
<dbReference type="InterPro" id="IPR014729">
    <property type="entry name" value="Rossmann-like_a/b/a_fold"/>
</dbReference>
<evidence type="ECO:0000313" key="3">
    <source>
        <dbReference type="EMBL" id="MBC6491410.1"/>
    </source>
</evidence>
<dbReference type="InterPro" id="IPR006015">
    <property type="entry name" value="Universal_stress_UspA"/>
</dbReference>
<keyword evidence="4" id="KW-1185">Reference proteome</keyword>
<comment type="similarity">
    <text evidence="1">Belongs to the universal stress protein A family.</text>
</comment>
<dbReference type="Proteomes" id="UP000765802">
    <property type="component" value="Unassembled WGS sequence"/>
</dbReference>
<dbReference type="PRINTS" id="PR01438">
    <property type="entry name" value="UNVRSLSTRESS"/>
</dbReference>
<feature type="domain" description="UspA" evidence="2">
    <location>
        <begin position="1"/>
        <end position="141"/>
    </location>
</feature>
<accession>A0ABR7M9J6</accession>
<dbReference type="PANTHER" id="PTHR46268:SF6">
    <property type="entry name" value="UNIVERSAL STRESS PROTEIN UP12"/>
    <property type="match status" value="1"/>
</dbReference>
<dbReference type="Gene3D" id="3.40.50.620">
    <property type="entry name" value="HUPs"/>
    <property type="match status" value="2"/>
</dbReference>
<dbReference type="RefSeq" id="WP_187256702.1">
    <property type="nucleotide sequence ID" value="NZ_JBHULF010000014.1"/>
</dbReference>
<protein>
    <recommendedName>
        <fullName evidence="2">UspA domain-containing protein</fullName>
    </recommendedName>
</protein>
<sequence length="282" mass="31315">MKTILVPTDFSTCAGGAINFAVELAKLSLADIALLHVSEVSESMFNDQVGINRQYNQEMLEEAKRKLDLHKKAIEETEQVAVTTHLFTGAVNASITQLADDLHADLIVMGTVGTGGLREKIWGSTATHQIGKNNVPVMIIPLQYEAKKIDNVLLATNHFEEQPAILNPVVEMADLFLSTLHVTVFTDVKKDSAGTYLDQEEKLAAYKKLLLDRYGEDSLVVSHLTGNDFEQSLQDYIEKQGVDLLVMITYQRNFINQLFAASQSRRMAFHTNIPLLVIPGEI</sequence>
<dbReference type="Pfam" id="PF00582">
    <property type="entry name" value="Usp"/>
    <property type="match status" value="2"/>
</dbReference>
<dbReference type="SUPFAM" id="SSF52402">
    <property type="entry name" value="Adenine nucleotide alpha hydrolases-like"/>
    <property type="match status" value="2"/>
</dbReference>
<evidence type="ECO:0000256" key="1">
    <source>
        <dbReference type="ARBA" id="ARBA00008791"/>
    </source>
</evidence>
<proteinExistence type="inferred from homology"/>
<gene>
    <name evidence="3" type="ORF">BC349_10225</name>
</gene>
<reference evidence="3 4" key="1">
    <citation type="submission" date="2016-07" db="EMBL/GenBank/DDBJ databases">
        <title>Genome analysis of Flavihumibacter stibioxidans YS-17.</title>
        <authorList>
            <person name="Shi K."/>
            <person name="Han Y."/>
            <person name="Wang G."/>
        </authorList>
    </citation>
    <scope>NUCLEOTIDE SEQUENCE [LARGE SCALE GENOMIC DNA]</scope>
    <source>
        <strain evidence="3 4">YS-17</strain>
    </source>
</reference>
<dbReference type="CDD" id="cd00293">
    <property type="entry name" value="USP-like"/>
    <property type="match status" value="2"/>
</dbReference>
<name>A0ABR7M9J6_9BACT</name>
<organism evidence="3 4">
    <name type="scientific">Flavihumibacter stibioxidans</name>
    <dbReference type="NCBI Taxonomy" id="1834163"/>
    <lineage>
        <taxon>Bacteria</taxon>
        <taxon>Pseudomonadati</taxon>
        <taxon>Bacteroidota</taxon>
        <taxon>Chitinophagia</taxon>
        <taxon>Chitinophagales</taxon>
        <taxon>Chitinophagaceae</taxon>
        <taxon>Flavihumibacter</taxon>
    </lineage>
</organism>
<comment type="caution">
    <text evidence="3">The sequence shown here is derived from an EMBL/GenBank/DDBJ whole genome shotgun (WGS) entry which is preliminary data.</text>
</comment>
<dbReference type="InterPro" id="IPR006016">
    <property type="entry name" value="UspA"/>
</dbReference>
<dbReference type="PANTHER" id="PTHR46268">
    <property type="entry name" value="STRESS RESPONSE PROTEIN NHAX"/>
    <property type="match status" value="1"/>
</dbReference>
<feature type="domain" description="UspA" evidence="2">
    <location>
        <begin position="150"/>
        <end position="279"/>
    </location>
</feature>
<evidence type="ECO:0000313" key="4">
    <source>
        <dbReference type="Proteomes" id="UP000765802"/>
    </source>
</evidence>
<evidence type="ECO:0000259" key="2">
    <source>
        <dbReference type="Pfam" id="PF00582"/>
    </source>
</evidence>